<reference evidence="5" key="1">
    <citation type="journal article" date="2013" name="Nat. Commun.">
        <title>Whole-genome sequencing of Oryza brachyantha reveals mechanisms underlying Oryza genome evolution.</title>
        <authorList>
            <person name="Chen J."/>
            <person name="Huang Q."/>
            <person name="Gao D."/>
            <person name="Wang J."/>
            <person name="Lang Y."/>
            <person name="Liu T."/>
            <person name="Li B."/>
            <person name="Bai Z."/>
            <person name="Luis Goicoechea J."/>
            <person name="Liang C."/>
            <person name="Chen C."/>
            <person name="Zhang W."/>
            <person name="Sun S."/>
            <person name="Liao Y."/>
            <person name="Zhang X."/>
            <person name="Yang L."/>
            <person name="Song C."/>
            <person name="Wang M."/>
            <person name="Shi J."/>
            <person name="Liu G."/>
            <person name="Liu J."/>
            <person name="Zhou H."/>
            <person name="Zhou W."/>
            <person name="Yu Q."/>
            <person name="An N."/>
            <person name="Chen Y."/>
            <person name="Cai Q."/>
            <person name="Wang B."/>
            <person name="Liu B."/>
            <person name="Min J."/>
            <person name="Huang Y."/>
            <person name="Wu H."/>
            <person name="Li Z."/>
            <person name="Zhang Y."/>
            <person name="Yin Y."/>
            <person name="Song W."/>
            <person name="Jiang J."/>
            <person name="Jackson S.A."/>
            <person name="Wing R.A."/>
            <person name="Wang J."/>
            <person name="Chen M."/>
        </authorList>
    </citation>
    <scope>NUCLEOTIDE SEQUENCE [LARGE SCALE GENOMIC DNA]</scope>
    <source>
        <strain evidence="5">cv. IRGC 101232</strain>
    </source>
</reference>
<dbReference type="Gene3D" id="3.80.10.10">
    <property type="entry name" value="Ribonuclease Inhibitor"/>
    <property type="match status" value="2"/>
</dbReference>
<evidence type="ECO:0000259" key="4">
    <source>
        <dbReference type="Pfam" id="PF25019"/>
    </source>
</evidence>
<dbReference type="EnsemblPlants" id="OB12G20170.1">
    <property type="protein sequence ID" value="OB12G20170.1"/>
    <property type="gene ID" value="OB12G20170"/>
</dbReference>
<feature type="domain" description="NB-ARC" evidence="3">
    <location>
        <begin position="303"/>
        <end position="377"/>
    </location>
</feature>
<evidence type="ECO:0000256" key="1">
    <source>
        <dbReference type="ARBA" id="ARBA00022614"/>
    </source>
</evidence>
<dbReference type="Gene3D" id="1.10.8.430">
    <property type="entry name" value="Helical domain of apoptotic protease-activating factors"/>
    <property type="match status" value="1"/>
</dbReference>
<feature type="domain" description="NB-ARC" evidence="3">
    <location>
        <begin position="254"/>
        <end position="302"/>
    </location>
</feature>
<evidence type="ECO:0008006" key="7">
    <source>
        <dbReference type="Google" id="ProtNLM"/>
    </source>
</evidence>
<dbReference type="PANTHER" id="PTHR36766">
    <property type="entry name" value="PLANT BROAD-SPECTRUM MILDEW RESISTANCE PROTEIN RPW8"/>
    <property type="match status" value="1"/>
</dbReference>
<feature type="region of interest" description="Disordered" evidence="2">
    <location>
        <begin position="29"/>
        <end position="65"/>
    </location>
</feature>
<feature type="compositionally biased region" description="Low complexity" evidence="2">
    <location>
        <begin position="1033"/>
        <end position="1045"/>
    </location>
</feature>
<dbReference type="Proteomes" id="UP000006038">
    <property type="component" value="Chromosome 12"/>
</dbReference>
<evidence type="ECO:0000256" key="2">
    <source>
        <dbReference type="SAM" id="MobiDB-lite"/>
    </source>
</evidence>
<evidence type="ECO:0000313" key="6">
    <source>
        <dbReference type="Proteomes" id="UP000006038"/>
    </source>
</evidence>
<proteinExistence type="predicted"/>
<dbReference type="Pfam" id="PF25019">
    <property type="entry name" value="LRR_R13L1-DRL21"/>
    <property type="match status" value="1"/>
</dbReference>
<dbReference type="Pfam" id="PF00931">
    <property type="entry name" value="NB-ARC"/>
    <property type="match status" value="2"/>
</dbReference>
<evidence type="ECO:0000313" key="5">
    <source>
        <dbReference type="EnsemblPlants" id="OB12G20170.1"/>
    </source>
</evidence>
<dbReference type="SUPFAM" id="SSF52047">
    <property type="entry name" value="RNI-like"/>
    <property type="match status" value="1"/>
</dbReference>
<dbReference type="InterPro" id="IPR027417">
    <property type="entry name" value="P-loop_NTPase"/>
</dbReference>
<reference evidence="5" key="2">
    <citation type="submission" date="2013-04" db="UniProtKB">
        <authorList>
            <consortium name="EnsemblPlants"/>
        </authorList>
    </citation>
    <scope>IDENTIFICATION</scope>
</reference>
<dbReference type="SUPFAM" id="SSF52540">
    <property type="entry name" value="P-loop containing nucleoside triphosphate hydrolases"/>
    <property type="match status" value="1"/>
</dbReference>
<dbReference type="Gramene" id="OB12G20170.1">
    <property type="protein sequence ID" value="OB12G20170.1"/>
    <property type="gene ID" value="OB12G20170"/>
</dbReference>
<accession>J3NDF9</accession>
<sequence length="1072" mass="120659">MTKYYQFDRTTDKINSKISRSAIEPIDRLSGGVSGELGARRQRPGAQAGAALRAGDAHHHQRRDHSNPALAELLAELRHLAAAANEEEEERAGLVLHTRHTARAVARKLTSCSPAAPKSHVDATATAAGKRLPCYSLPCVHHDDGGDDDDDIVVGSPANRRRSLRGIWSSKEQQRKPVVSAPKLKFDRVEMSDKMIDIIEQLKPLCAKVATILGLESLGYSSSAKTQHFDLEHRPRTNPEIIEPELYGRESQKQKVVDEIINEYCANDLTVLPIVGPGGIGKTTFTQHIYDKVKNHFQVRVWFLLVLDDMWTYHEDEWNTFLSPFRRGGTKGNMVIVTTRIPKVAQMVQLMSCSKKLDRLQDEDSMQLFQACVGTKTWESYPGLKDVGENIVKRLKGFPLAIKTVGRLLRNQHNLDRWTTVLKKCHGSFYKIFGDILRDAKSLRVIFLSGASYNVEDLLYNFAKLVHLRYLRIEDSYIPGTILPSNMNRFYHLLVLDVHYHSGELGFLSNMRNLLKLRHFLVWDDSFHSCIFEVGKLKLLKELRRFVVKREEKGFDLDKIGHFLELHGSLGIYNLRMAKEIKEADEAKLVQFNRLGGLKLDWGAEQCENPIQEQNILESLKPHNNLRGLHIAGHGGATYPNWLGADFSIRNLESLILQGVNWGILPLPGKLCMYGCEELKCSVHGQGFDSLRMLKLVEIPKLKKWCGISSCILLPHLQNLYVCGCPNLIELPFSDATSNQSKQSMTYFPELQNIDISNCPKLLSFPPIPWSHSLFYVSIEGVGSEFYWLWYDKDKQLRIKGKDDGDGSFWDLLDLNKLMELPRLEIKNCPPISVDHIKMLTCLEILSIEGPSNTLLALGSEKDARYKLSVKKLTIDSRGASGSELTQWLSHFPKLSYLKISNCPNVTELAVEEQKTMAAANKTVGTVIAGHQQETEACEEEVTAAAGDQGLLLLPPQIQQLTIRGCRELSFRSNSTAPLVDRGGLQGLASLQSLTIFECPMLLRVFPFPDLWCGGHGDPATASSPKPHRPEPSWDWDQSQSQSQSQVVERLYTDGVRNKGIADYKSIYKGKI</sequence>
<dbReference type="InterPro" id="IPR032675">
    <property type="entry name" value="LRR_dom_sf"/>
</dbReference>
<dbReference type="GO" id="GO:0043531">
    <property type="term" value="F:ADP binding"/>
    <property type="evidence" value="ECO:0007669"/>
    <property type="project" value="InterPro"/>
</dbReference>
<protein>
    <recommendedName>
        <fullName evidence="7">NB-ARC domain-containing protein</fullName>
    </recommendedName>
</protein>
<dbReference type="eggNOG" id="KOG4658">
    <property type="taxonomic scope" value="Eukaryota"/>
</dbReference>
<name>J3NDF9_ORYBR</name>
<dbReference type="InterPro" id="IPR002182">
    <property type="entry name" value="NB-ARC"/>
</dbReference>
<organism evidence="5">
    <name type="scientific">Oryza brachyantha</name>
    <name type="common">malo sina</name>
    <dbReference type="NCBI Taxonomy" id="4533"/>
    <lineage>
        <taxon>Eukaryota</taxon>
        <taxon>Viridiplantae</taxon>
        <taxon>Streptophyta</taxon>
        <taxon>Embryophyta</taxon>
        <taxon>Tracheophyta</taxon>
        <taxon>Spermatophyta</taxon>
        <taxon>Magnoliopsida</taxon>
        <taxon>Liliopsida</taxon>
        <taxon>Poales</taxon>
        <taxon>Poaceae</taxon>
        <taxon>BOP clade</taxon>
        <taxon>Oryzoideae</taxon>
        <taxon>Oryzeae</taxon>
        <taxon>Oryzinae</taxon>
        <taxon>Oryza</taxon>
    </lineage>
</organism>
<dbReference type="OMA" id="HEDEWNT"/>
<feature type="domain" description="R13L1/DRL21-like LRR repeat region" evidence="4">
    <location>
        <begin position="558"/>
        <end position="670"/>
    </location>
</feature>
<evidence type="ECO:0000259" key="3">
    <source>
        <dbReference type="Pfam" id="PF00931"/>
    </source>
</evidence>
<feature type="compositionally biased region" description="Low complexity" evidence="2">
    <location>
        <begin position="44"/>
        <end position="54"/>
    </location>
</feature>
<dbReference type="SUPFAM" id="SSF52058">
    <property type="entry name" value="L domain-like"/>
    <property type="match status" value="1"/>
</dbReference>
<dbReference type="HOGENOM" id="CLU_000837_8_4_1"/>
<feature type="region of interest" description="Disordered" evidence="2">
    <location>
        <begin position="1019"/>
        <end position="1045"/>
    </location>
</feature>
<dbReference type="PRINTS" id="PR00364">
    <property type="entry name" value="DISEASERSIST"/>
</dbReference>
<dbReference type="InterPro" id="IPR042197">
    <property type="entry name" value="Apaf_helical"/>
</dbReference>
<dbReference type="Gene3D" id="3.40.50.300">
    <property type="entry name" value="P-loop containing nucleotide triphosphate hydrolases"/>
    <property type="match status" value="2"/>
</dbReference>
<keyword evidence="6" id="KW-1185">Reference proteome</keyword>
<dbReference type="PANTHER" id="PTHR36766:SF70">
    <property type="entry name" value="DISEASE RESISTANCE PROTEIN RGA4"/>
    <property type="match status" value="1"/>
</dbReference>
<dbReference type="AlphaFoldDB" id="J3NDF9"/>
<dbReference type="InterPro" id="IPR056789">
    <property type="entry name" value="LRR_R13L1-DRL21"/>
</dbReference>
<keyword evidence="1" id="KW-0433">Leucine-rich repeat</keyword>